<proteinExistence type="predicted"/>
<dbReference type="AlphaFoldDB" id="A0AAN7B179"/>
<feature type="domain" description="Fatty acid hydroxylase" evidence="6">
    <location>
        <begin position="171"/>
        <end position="294"/>
    </location>
</feature>
<dbReference type="GO" id="GO:0008610">
    <property type="term" value="P:lipid biosynthetic process"/>
    <property type="evidence" value="ECO:0007669"/>
    <property type="project" value="InterPro"/>
</dbReference>
<gene>
    <name evidence="7" type="ORF">QBC40DRAFT_272670</name>
</gene>
<feature type="transmembrane region" description="Helical" evidence="5">
    <location>
        <begin position="75"/>
        <end position="96"/>
    </location>
</feature>
<comment type="subcellular location">
    <subcellularLocation>
        <location evidence="1">Membrane</location>
    </subcellularLocation>
</comment>
<name>A0AAN7B179_9PEZI</name>
<keyword evidence="2 5" id="KW-0812">Transmembrane</keyword>
<evidence type="ECO:0000313" key="8">
    <source>
        <dbReference type="Proteomes" id="UP001303160"/>
    </source>
</evidence>
<keyword evidence="8" id="KW-1185">Reference proteome</keyword>
<accession>A0AAN7B179</accession>
<reference evidence="7" key="2">
    <citation type="submission" date="2023-05" db="EMBL/GenBank/DDBJ databases">
        <authorList>
            <consortium name="Lawrence Berkeley National Laboratory"/>
            <person name="Steindorff A."/>
            <person name="Hensen N."/>
            <person name="Bonometti L."/>
            <person name="Westerberg I."/>
            <person name="Brannstrom I.O."/>
            <person name="Guillou S."/>
            <person name="Cros-Aarteil S."/>
            <person name="Calhoun S."/>
            <person name="Haridas S."/>
            <person name="Kuo A."/>
            <person name="Mondo S."/>
            <person name="Pangilinan J."/>
            <person name="Riley R."/>
            <person name="Labutti K."/>
            <person name="Andreopoulos B."/>
            <person name="Lipzen A."/>
            <person name="Chen C."/>
            <person name="Yanf M."/>
            <person name="Daum C."/>
            <person name="Ng V."/>
            <person name="Clum A."/>
            <person name="Ohm R."/>
            <person name="Martin F."/>
            <person name="Silar P."/>
            <person name="Natvig D."/>
            <person name="Lalanne C."/>
            <person name="Gautier V."/>
            <person name="Ament-Velasquez S.L."/>
            <person name="Kruys A."/>
            <person name="Hutchinson M.I."/>
            <person name="Powell A.J."/>
            <person name="Barry K."/>
            <person name="Miller A.N."/>
            <person name="Grigoriev I.V."/>
            <person name="Debuchy R."/>
            <person name="Gladieux P."/>
            <person name="Thoren M.H."/>
            <person name="Johannesson H."/>
        </authorList>
    </citation>
    <scope>NUCLEOTIDE SEQUENCE</scope>
    <source>
        <strain evidence="7">CBS 315.58</strain>
    </source>
</reference>
<dbReference type="PANTHER" id="PTHR11863">
    <property type="entry name" value="STEROL DESATURASE"/>
    <property type="match status" value="1"/>
</dbReference>
<dbReference type="InterPro" id="IPR050307">
    <property type="entry name" value="Sterol_Desaturase_Related"/>
</dbReference>
<reference evidence="7" key="1">
    <citation type="journal article" date="2023" name="Mol. Phylogenet. Evol.">
        <title>Genome-scale phylogeny and comparative genomics of the fungal order Sordariales.</title>
        <authorList>
            <person name="Hensen N."/>
            <person name="Bonometti L."/>
            <person name="Westerberg I."/>
            <person name="Brannstrom I.O."/>
            <person name="Guillou S."/>
            <person name="Cros-Aarteil S."/>
            <person name="Calhoun S."/>
            <person name="Haridas S."/>
            <person name="Kuo A."/>
            <person name="Mondo S."/>
            <person name="Pangilinan J."/>
            <person name="Riley R."/>
            <person name="LaButti K."/>
            <person name="Andreopoulos B."/>
            <person name="Lipzen A."/>
            <person name="Chen C."/>
            <person name="Yan M."/>
            <person name="Daum C."/>
            <person name="Ng V."/>
            <person name="Clum A."/>
            <person name="Steindorff A."/>
            <person name="Ohm R.A."/>
            <person name="Martin F."/>
            <person name="Silar P."/>
            <person name="Natvig D.O."/>
            <person name="Lalanne C."/>
            <person name="Gautier V."/>
            <person name="Ament-Velasquez S.L."/>
            <person name="Kruys A."/>
            <person name="Hutchinson M.I."/>
            <person name="Powell A.J."/>
            <person name="Barry K."/>
            <person name="Miller A.N."/>
            <person name="Grigoriev I.V."/>
            <person name="Debuchy R."/>
            <person name="Gladieux P."/>
            <person name="Hiltunen Thoren M."/>
            <person name="Johannesson H."/>
        </authorList>
    </citation>
    <scope>NUCLEOTIDE SEQUENCE</scope>
    <source>
        <strain evidence="7">CBS 315.58</strain>
    </source>
</reference>
<evidence type="ECO:0000256" key="2">
    <source>
        <dbReference type="ARBA" id="ARBA00022692"/>
    </source>
</evidence>
<comment type="caution">
    <text evidence="7">The sequence shown here is derived from an EMBL/GenBank/DDBJ whole genome shotgun (WGS) entry which is preliminary data.</text>
</comment>
<dbReference type="Proteomes" id="UP001303160">
    <property type="component" value="Unassembled WGS sequence"/>
</dbReference>
<evidence type="ECO:0000256" key="3">
    <source>
        <dbReference type="ARBA" id="ARBA00022989"/>
    </source>
</evidence>
<dbReference type="InterPro" id="IPR006694">
    <property type="entry name" value="Fatty_acid_hydroxylase"/>
</dbReference>
<protein>
    <submittedName>
        <fullName evidence="7">Fatty acid hydroxylase superfamily-domain-containing protein</fullName>
    </submittedName>
</protein>
<dbReference type="EMBL" id="MU863881">
    <property type="protein sequence ID" value="KAK4204655.1"/>
    <property type="molecule type" value="Genomic_DNA"/>
</dbReference>
<dbReference type="GO" id="GO:0005506">
    <property type="term" value="F:iron ion binding"/>
    <property type="evidence" value="ECO:0007669"/>
    <property type="project" value="InterPro"/>
</dbReference>
<evidence type="ECO:0000256" key="4">
    <source>
        <dbReference type="ARBA" id="ARBA00023136"/>
    </source>
</evidence>
<keyword evidence="3 5" id="KW-1133">Transmembrane helix</keyword>
<keyword evidence="4 5" id="KW-0472">Membrane</keyword>
<evidence type="ECO:0000259" key="6">
    <source>
        <dbReference type="Pfam" id="PF04116"/>
    </source>
</evidence>
<organism evidence="7 8">
    <name type="scientific">Triangularia verruculosa</name>
    <dbReference type="NCBI Taxonomy" id="2587418"/>
    <lineage>
        <taxon>Eukaryota</taxon>
        <taxon>Fungi</taxon>
        <taxon>Dikarya</taxon>
        <taxon>Ascomycota</taxon>
        <taxon>Pezizomycotina</taxon>
        <taxon>Sordariomycetes</taxon>
        <taxon>Sordariomycetidae</taxon>
        <taxon>Sordariales</taxon>
        <taxon>Podosporaceae</taxon>
        <taxon>Triangularia</taxon>
    </lineage>
</organism>
<evidence type="ECO:0000256" key="5">
    <source>
        <dbReference type="SAM" id="Phobius"/>
    </source>
</evidence>
<evidence type="ECO:0000256" key="1">
    <source>
        <dbReference type="ARBA" id="ARBA00004370"/>
    </source>
</evidence>
<dbReference type="GO" id="GO:0016020">
    <property type="term" value="C:membrane"/>
    <property type="evidence" value="ECO:0007669"/>
    <property type="project" value="UniProtKB-SubCell"/>
</dbReference>
<dbReference type="Pfam" id="PF04116">
    <property type="entry name" value="FA_hydroxylase"/>
    <property type="match status" value="1"/>
</dbReference>
<evidence type="ECO:0000313" key="7">
    <source>
        <dbReference type="EMBL" id="KAK4204655.1"/>
    </source>
</evidence>
<dbReference type="GO" id="GO:0016491">
    <property type="term" value="F:oxidoreductase activity"/>
    <property type="evidence" value="ECO:0007669"/>
    <property type="project" value="InterPro"/>
</dbReference>
<sequence length="307" mass="35430">MSRRRCQDWGSYRGLCPDRDIFKMLNTPTYFEESCCSTSTSHLDRINMMAPLSLASLQLYWTSIVRTYSPHQIEFFGSLAVQLLFFWVPAIVYTSLDYISPSFSAKHKLQPAPKQPTWKEIKHCAYVVTRNQLQNTLFALGMLVLSQYTGAPSSFQITETIPTLHAFVRDFLICWISREILFYYVHRLLHTPRLYKIIHKVHHEFVAPVALAAQYAHPIEQMVANTLPIVVAPILLKTHILTFWAFLTFQLVESSTVHSGYDFFGAVAKGHDLHHEKFVVNYGAYGWMDWLHGTGPKQRAMLKNKKN</sequence>